<dbReference type="OrthoDB" id="6470068at2759"/>
<evidence type="ECO:0000313" key="2">
    <source>
        <dbReference type="Proteomes" id="UP000886998"/>
    </source>
</evidence>
<dbReference type="AlphaFoldDB" id="A0A8X6XLS0"/>
<dbReference type="EMBL" id="BMAV01010890">
    <property type="protein sequence ID" value="GFY56302.1"/>
    <property type="molecule type" value="Genomic_DNA"/>
</dbReference>
<protein>
    <submittedName>
        <fullName evidence="1">Uncharacterized protein</fullName>
    </submittedName>
</protein>
<reference evidence="1" key="1">
    <citation type="submission" date="2020-08" db="EMBL/GenBank/DDBJ databases">
        <title>Multicomponent nature underlies the extraordinary mechanical properties of spider dragline silk.</title>
        <authorList>
            <person name="Kono N."/>
            <person name="Nakamura H."/>
            <person name="Mori M."/>
            <person name="Yoshida Y."/>
            <person name="Ohtoshi R."/>
            <person name="Malay A.D."/>
            <person name="Moran D.A.P."/>
            <person name="Tomita M."/>
            <person name="Numata K."/>
            <person name="Arakawa K."/>
        </authorList>
    </citation>
    <scope>NUCLEOTIDE SEQUENCE</scope>
</reference>
<organism evidence="1 2">
    <name type="scientific">Trichonephila inaurata madagascariensis</name>
    <dbReference type="NCBI Taxonomy" id="2747483"/>
    <lineage>
        <taxon>Eukaryota</taxon>
        <taxon>Metazoa</taxon>
        <taxon>Ecdysozoa</taxon>
        <taxon>Arthropoda</taxon>
        <taxon>Chelicerata</taxon>
        <taxon>Arachnida</taxon>
        <taxon>Araneae</taxon>
        <taxon>Araneomorphae</taxon>
        <taxon>Entelegynae</taxon>
        <taxon>Araneoidea</taxon>
        <taxon>Nephilidae</taxon>
        <taxon>Trichonephila</taxon>
        <taxon>Trichonephila inaurata</taxon>
    </lineage>
</organism>
<gene>
    <name evidence="1" type="ORF">TNIN_481181</name>
</gene>
<evidence type="ECO:0000313" key="1">
    <source>
        <dbReference type="EMBL" id="GFY56302.1"/>
    </source>
</evidence>
<sequence length="124" mass="14616">MKKKVPTEVHEHFIDEWAKIKTPKVLVEKLDEYEDVHGKTRRLAVPFINKEKSYRNTPPLNTRSSLPQLEERDVRNKERRQIADTITISMTTVIKRIIIKPVLRLDNALVEKKIILQEHAEIKV</sequence>
<keyword evidence="2" id="KW-1185">Reference proteome</keyword>
<name>A0A8X6XLS0_9ARAC</name>
<accession>A0A8X6XLS0</accession>
<dbReference type="Proteomes" id="UP000886998">
    <property type="component" value="Unassembled WGS sequence"/>
</dbReference>
<proteinExistence type="predicted"/>
<comment type="caution">
    <text evidence="1">The sequence shown here is derived from an EMBL/GenBank/DDBJ whole genome shotgun (WGS) entry which is preliminary data.</text>
</comment>